<name>A0ABX0MMT3_9BURK</name>
<dbReference type="Gene3D" id="3.40.50.200">
    <property type="entry name" value="Peptidase S8/S53 domain"/>
    <property type="match status" value="1"/>
</dbReference>
<dbReference type="CDD" id="cd00306">
    <property type="entry name" value="Peptidases_S8_S53"/>
    <property type="match status" value="1"/>
</dbReference>
<reference evidence="7 8" key="1">
    <citation type="submission" date="2019-10" db="EMBL/GenBank/DDBJ databases">
        <title>Taxonomy of Antarctic Massilia spp.: description of Massilia rubra sp. nov., Massilia aquatica sp. nov., Massilia mucilaginosa sp. nov., Massilia frigida sp. nov. isolated from streams, lakes and regoliths.</title>
        <authorList>
            <person name="Holochova P."/>
            <person name="Sedlacek I."/>
            <person name="Kralova S."/>
            <person name="Maslanova I."/>
            <person name="Busse H.-J."/>
            <person name="Stankova E."/>
            <person name="Vrbovska V."/>
            <person name="Kovarovic V."/>
            <person name="Bartak M."/>
            <person name="Svec P."/>
            <person name="Pantucek R."/>
        </authorList>
    </citation>
    <scope>NUCLEOTIDE SEQUENCE [LARGE SCALE GENOMIC DNA]</scope>
    <source>
        <strain evidence="7 8">CCM 8694</strain>
    </source>
</reference>
<comment type="similarity">
    <text evidence="1 5">Belongs to the peptidase S8 family.</text>
</comment>
<dbReference type="PROSITE" id="PS51892">
    <property type="entry name" value="SUBTILASE"/>
    <property type="match status" value="1"/>
</dbReference>
<organism evidence="7 8">
    <name type="scientific">Massilia genomosp. 1</name>
    <dbReference type="NCBI Taxonomy" id="2609280"/>
    <lineage>
        <taxon>Bacteria</taxon>
        <taxon>Pseudomonadati</taxon>
        <taxon>Pseudomonadota</taxon>
        <taxon>Betaproteobacteria</taxon>
        <taxon>Burkholderiales</taxon>
        <taxon>Oxalobacteraceae</taxon>
        <taxon>Telluria group</taxon>
        <taxon>Massilia</taxon>
    </lineage>
</organism>
<keyword evidence="3 5" id="KW-0378">Hydrolase</keyword>
<dbReference type="Gene3D" id="2.40.10.10">
    <property type="entry name" value="Trypsin-like serine proteases"/>
    <property type="match status" value="1"/>
</dbReference>
<proteinExistence type="inferred from homology"/>
<accession>A0ABX0MMT3</accession>
<sequence length="937" mass="99115">MQLNQFRALLAMVPSESAANPDLFPPEELRFVLESTMLPDLHAQSAAVAALLHTQAFTLAPLADGCVVERFTVLRFAGLERTLNNHDLFELSYALCDALHLVSVEPDLGTDFYVDPEDPIGALRETAFVEPLCQVSTVAPEDRLWSLRTIFAQAAWKKSQGAGILIGHPDTGIAKHRELEGDMFDLARGLDLIDGSNPPEDSLRSGMANPGHGTATSSVIASRHEGNIDGVAPLATIVPIRCIEDVKVFNQAPVAAAIAHAHKVGCHVISMSLGGVPSRAMHAAVTAAISDGVIVLAAAGNCVRTVVWPARYSEVIAVAGSNINDIPWRGSCRGAAVDICAPGEQVWCAKRSQPDEDTTGVKAGQGTSYAVATIAGVAALWLGTHTPEAVRKEAKSRGIPVQELFKIVLQTTARRIKGWDSDNFGPGIVDAEAVVNLALADIPVPLQHELAYDPARSTRAMLADEYGVPGAADRFDWNRYGSELAAISLAQAKAGASLAELTRESKTTRTRPSAQLARAVDDAGLPSLRKFGMSLGGMTAVSRPLVNLVRPSWPEVLRHAIAAVPGAGLESSAGAYDGVRTGAYLQGGGVQEQLTRVEGILSTMGTVSHALRSKVLDGADEAIKSTLGGTHLTARAIFGLEALVALTGRPALRAVGGAINLDDPRASEWHDRLYMPLKDRTLAKAIAAVGRIDDGGRHVGTGFVIAPGLILTNRHVLQEIAVSVPSRNFPTGWLLEGDDITINFADAPGAATEASSFRIKSVVAWGERYIEELGLELTRLDAAILEVERVNAAGAELPAPLVLSDNRNRVGRYAEVVTIGYPARPGSLPRTPAGEVDTAVADRLAELFDEYSVKYVSPGEIMVAPTFTAGDEHMWTMRYDATTLGGSSGSCVVALAPGLGVVGLHFGGSWMRANFAHALAAVRSSWPGLDAAGVTWK</sequence>
<dbReference type="SUPFAM" id="SSF50494">
    <property type="entry name" value="Trypsin-like serine proteases"/>
    <property type="match status" value="1"/>
</dbReference>
<dbReference type="Pfam" id="PF13365">
    <property type="entry name" value="Trypsin_2"/>
    <property type="match status" value="1"/>
</dbReference>
<dbReference type="InterPro" id="IPR050131">
    <property type="entry name" value="Peptidase_S8_subtilisin-like"/>
</dbReference>
<keyword evidence="2 5" id="KW-0645">Protease</keyword>
<feature type="active site" description="Charge relay system" evidence="5">
    <location>
        <position position="170"/>
    </location>
</feature>
<feature type="active site" description="Charge relay system" evidence="5">
    <location>
        <position position="212"/>
    </location>
</feature>
<evidence type="ECO:0000313" key="8">
    <source>
        <dbReference type="Proteomes" id="UP000610594"/>
    </source>
</evidence>
<dbReference type="InterPro" id="IPR036852">
    <property type="entry name" value="Peptidase_S8/S53_dom_sf"/>
</dbReference>
<evidence type="ECO:0000256" key="5">
    <source>
        <dbReference type="PROSITE-ProRule" id="PRU01240"/>
    </source>
</evidence>
<evidence type="ECO:0000256" key="3">
    <source>
        <dbReference type="ARBA" id="ARBA00022801"/>
    </source>
</evidence>
<evidence type="ECO:0000256" key="1">
    <source>
        <dbReference type="ARBA" id="ARBA00011073"/>
    </source>
</evidence>
<dbReference type="PANTHER" id="PTHR43806">
    <property type="entry name" value="PEPTIDASE S8"/>
    <property type="match status" value="1"/>
</dbReference>
<comment type="caution">
    <text evidence="7">The sequence shown here is derived from an EMBL/GenBank/DDBJ whole genome shotgun (WGS) entry which is preliminary data.</text>
</comment>
<dbReference type="InterPro" id="IPR015500">
    <property type="entry name" value="Peptidase_S8_subtilisin-rel"/>
</dbReference>
<feature type="active site" description="Charge relay system" evidence="5">
    <location>
        <position position="368"/>
    </location>
</feature>
<dbReference type="Proteomes" id="UP000610594">
    <property type="component" value="Unassembled WGS sequence"/>
</dbReference>
<dbReference type="PRINTS" id="PR00723">
    <property type="entry name" value="SUBTILISIN"/>
</dbReference>
<gene>
    <name evidence="7" type="ORF">F1735_17520</name>
</gene>
<dbReference type="InterPro" id="IPR009003">
    <property type="entry name" value="Peptidase_S1_PA"/>
</dbReference>
<protein>
    <submittedName>
        <fullName evidence="7">S8 family serine peptidase</fullName>
    </submittedName>
</protein>
<dbReference type="EMBL" id="WHJF01000045">
    <property type="protein sequence ID" value="NHZ64082.1"/>
    <property type="molecule type" value="Genomic_DNA"/>
</dbReference>
<feature type="domain" description="Peptidase S8/S53" evidence="6">
    <location>
        <begin position="161"/>
        <end position="388"/>
    </location>
</feature>
<dbReference type="InterPro" id="IPR000209">
    <property type="entry name" value="Peptidase_S8/S53_dom"/>
</dbReference>
<dbReference type="RefSeq" id="WP_167238139.1">
    <property type="nucleotide sequence ID" value="NZ_WHJF01000045.1"/>
</dbReference>
<dbReference type="PANTHER" id="PTHR43806:SF11">
    <property type="entry name" value="CEREVISIN-RELATED"/>
    <property type="match status" value="1"/>
</dbReference>
<evidence type="ECO:0000313" key="7">
    <source>
        <dbReference type="EMBL" id="NHZ64082.1"/>
    </source>
</evidence>
<evidence type="ECO:0000256" key="2">
    <source>
        <dbReference type="ARBA" id="ARBA00022670"/>
    </source>
</evidence>
<dbReference type="Pfam" id="PF00082">
    <property type="entry name" value="Peptidase_S8"/>
    <property type="match status" value="1"/>
</dbReference>
<evidence type="ECO:0000259" key="6">
    <source>
        <dbReference type="Pfam" id="PF00082"/>
    </source>
</evidence>
<dbReference type="InterPro" id="IPR043504">
    <property type="entry name" value="Peptidase_S1_PA_chymotrypsin"/>
</dbReference>
<evidence type="ECO:0000256" key="4">
    <source>
        <dbReference type="ARBA" id="ARBA00022825"/>
    </source>
</evidence>
<keyword evidence="4 5" id="KW-0720">Serine protease</keyword>
<keyword evidence="8" id="KW-1185">Reference proteome</keyword>
<dbReference type="SUPFAM" id="SSF52743">
    <property type="entry name" value="Subtilisin-like"/>
    <property type="match status" value="1"/>
</dbReference>